<feature type="region of interest" description="Disordered" evidence="1">
    <location>
        <begin position="685"/>
        <end position="717"/>
    </location>
</feature>
<protein>
    <submittedName>
        <fullName evidence="2">Uncharacterized protein</fullName>
    </submittedName>
</protein>
<dbReference type="Proteomes" id="UP000823399">
    <property type="component" value="Unassembled WGS sequence"/>
</dbReference>
<dbReference type="PANTHER" id="PTHR33096:SF1">
    <property type="entry name" value="CXC1-LIKE CYSTEINE CLUSTER ASSOCIATED WITH KDZ TRANSPOSASES DOMAIN-CONTAINING PROTEIN"/>
    <property type="match status" value="1"/>
</dbReference>
<proteinExistence type="predicted"/>
<feature type="compositionally biased region" description="Low complexity" evidence="1">
    <location>
        <begin position="689"/>
        <end position="700"/>
    </location>
</feature>
<evidence type="ECO:0000313" key="3">
    <source>
        <dbReference type="Proteomes" id="UP000823399"/>
    </source>
</evidence>
<dbReference type="Pfam" id="PF18758">
    <property type="entry name" value="KDZ"/>
    <property type="match status" value="1"/>
</dbReference>
<dbReference type="OrthoDB" id="2689725at2759"/>
<gene>
    <name evidence="2" type="ORF">F5147DRAFT_742122</name>
</gene>
<keyword evidence="3" id="KW-1185">Reference proteome</keyword>
<dbReference type="PANTHER" id="PTHR33096">
    <property type="entry name" value="CXC2 DOMAIN-CONTAINING PROTEIN"/>
    <property type="match status" value="1"/>
</dbReference>
<dbReference type="RefSeq" id="XP_041299696.1">
    <property type="nucleotide sequence ID" value="XM_041439528.1"/>
</dbReference>
<evidence type="ECO:0000256" key="1">
    <source>
        <dbReference type="SAM" id="MobiDB-lite"/>
    </source>
</evidence>
<evidence type="ECO:0000313" key="2">
    <source>
        <dbReference type="EMBL" id="KAG2119870.1"/>
    </source>
</evidence>
<comment type="caution">
    <text evidence="2">The sequence shown here is derived from an EMBL/GenBank/DDBJ whole genome shotgun (WGS) entry which is preliminary data.</text>
</comment>
<dbReference type="InterPro" id="IPR040521">
    <property type="entry name" value="KDZ"/>
</dbReference>
<accession>A0A9P7K0L7</accession>
<sequence>MHEELPARHEDTEWIDSEDIGLDVETLPEHMSNEESIVNALYSNDYSFSINTVNIFTLSTCATFHRSEDSLSPVQSLVSAGFLGNAPHNPSIAISLWNLEHYRLLRLRKPSLSIEAFAKVICDSYLIAYRRSYRTALADSFDVYLTILRKFTHMYVMNGGNSVKRMMGIGDRQCGNTRVYNESDYMLPRTFIDRFTNEVLQSRSAYRVNDRPDDDTISEAEEDISWAHVIAEDCSKNWKAAADDDKKRMWAVFDETGIFVTACRHGFILWYTDMIKSGKLAKYPLAIVAKVLEVIGERTLGAYDIGCGFSSMVHASSLGTTFTEMQSRLYVDSFHGYAHNYVCQTQHHHPLGIESAGLEDFGIAECIFSASNALAPVIHYASAYCHHMFLDLFFKQWDEDKYTNLGTMLLNNYRQALQIISSETVALEEAKTSLGIQDTDLMNWRAEEIQYFQTLGKEPKWDAHAVMCQASVSFNHFVSAALDDYQFTAASESNFYSANLSQTSEHFTVIQCEVISMEIKLGIANHWNISSPEYQDTLKYMTLHKYHKALDNLQHLVVQRLFELQRLNVSQTGKKYNEAASDLQPPWPPLECFLDEFNLLCETQQDIHKKPCTKPAVQETICQYLHIQRAKEEITCCDVEVRHLHTAVVVENEAFTRILDALKTSNSPIFIHCLDAFSGDKSSGIRKGSSSVEVPSTVTTDQPLKNDESEEGLDEGDKVEQDIGTLIEFISDMTLRP</sequence>
<dbReference type="AlphaFoldDB" id="A0A9P7K0L7"/>
<organism evidence="2 3">
    <name type="scientific">Suillus discolor</name>
    <dbReference type="NCBI Taxonomy" id="1912936"/>
    <lineage>
        <taxon>Eukaryota</taxon>
        <taxon>Fungi</taxon>
        <taxon>Dikarya</taxon>
        <taxon>Basidiomycota</taxon>
        <taxon>Agaricomycotina</taxon>
        <taxon>Agaricomycetes</taxon>
        <taxon>Agaricomycetidae</taxon>
        <taxon>Boletales</taxon>
        <taxon>Suillineae</taxon>
        <taxon>Suillaceae</taxon>
        <taxon>Suillus</taxon>
    </lineage>
</organism>
<name>A0A9P7K0L7_9AGAM</name>
<dbReference type="EMBL" id="JABBWM010000002">
    <property type="protein sequence ID" value="KAG2119870.1"/>
    <property type="molecule type" value="Genomic_DNA"/>
</dbReference>
<reference evidence="2" key="1">
    <citation type="journal article" date="2020" name="New Phytol.">
        <title>Comparative genomics reveals dynamic genome evolution in host specialist ectomycorrhizal fungi.</title>
        <authorList>
            <person name="Lofgren L.A."/>
            <person name="Nguyen N.H."/>
            <person name="Vilgalys R."/>
            <person name="Ruytinx J."/>
            <person name="Liao H.L."/>
            <person name="Branco S."/>
            <person name="Kuo A."/>
            <person name="LaButti K."/>
            <person name="Lipzen A."/>
            <person name="Andreopoulos W."/>
            <person name="Pangilinan J."/>
            <person name="Riley R."/>
            <person name="Hundley H."/>
            <person name="Na H."/>
            <person name="Barry K."/>
            <person name="Grigoriev I.V."/>
            <person name="Stajich J.E."/>
            <person name="Kennedy P.G."/>
        </authorList>
    </citation>
    <scope>NUCLEOTIDE SEQUENCE</scope>
    <source>
        <strain evidence="2">FC423</strain>
    </source>
</reference>
<dbReference type="GeneID" id="64701787"/>